<reference evidence="5 6" key="1">
    <citation type="submission" date="2023-08" db="EMBL/GenBank/DDBJ databases">
        <title>Comparative genomics and taxonomic characterization of three novel marine species of genus Marivirga.</title>
        <authorList>
            <person name="Muhammad N."/>
            <person name="Kim S.-G."/>
        </authorList>
    </citation>
    <scope>NUCLEOTIDE SEQUENCE [LARGE SCALE GENOMIC DNA]</scope>
    <source>
        <strain evidence="5 6">BDSF4-3</strain>
    </source>
</reference>
<feature type="domain" description="N-acetyltransferase" evidence="4">
    <location>
        <begin position="3"/>
        <end position="157"/>
    </location>
</feature>
<keyword evidence="2" id="KW-0808">Transferase</keyword>
<dbReference type="InterPro" id="IPR000182">
    <property type="entry name" value="GNAT_dom"/>
</dbReference>
<dbReference type="Gene3D" id="3.40.630.30">
    <property type="match status" value="1"/>
</dbReference>
<dbReference type="AlphaFoldDB" id="A0AA49GBQ6"/>
<keyword evidence="3" id="KW-0012">Acyltransferase</keyword>
<dbReference type="PANTHER" id="PTHR10545:SF29">
    <property type="entry name" value="GH14572P-RELATED"/>
    <property type="match status" value="1"/>
</dbReference>
<dbReference type="GO" id="GO:0008080">
    <property type="term" value="F:N-acetyltransferase activity"/>
    <property type="evidence" value="ECO:0007669"/>
    <property type="project" value="TreeGrafter"/>
</dbReference>
<dbReference type="Proteomes" id="UP001230496">
    <property type="component" value="Chromosome"/>
</dbReference>
<name>A0AA49GBQ6_9BACT</name>
<dbReference type="RefSeq" id="WP_308349228.1">
    <property type="nucleotide sequence ID" value="NZ_CP129971.1"/>
</dbReference>
<protein>
    <submittedName>
        <fullName evidence="5">GNAT family N-acetyltransferase</fullName>
    </submittedName>
</protein>
<dbReference type="PROSITE" id="PS51186">
    <property type="entry name" value="GNAT"/>
    <property type="match status" value="1"/>
</dbReference>
<dbReference type="EMBL" id="CP129971">
    <property type="protein sequence ID" value="WKK77854.2"/>
    <property type="molecule type" value="Genomic_DNA"/>
</dbReference>
<organism evidence="5 6">
    <name type="scientific">Marivirga salinarum</name>
    <dbReference type="NCBI Taxonomy" id="3059078"/>
    <lineage>
        <taxon>Bacteria</taxon>
        <taxon>Pseudomonadati</taxon>
        <taxon>Bacteroidota</taxon>
        <taxon>Cytophagia</taxon>
        <taxon>Cytophagales</taxon>
        <taxon>Marivirgaceae</taxon>
        <taxon>Marivirga</taxon>
    </lineage>
</organism>
<comment type="similarity">
    <text evidence="1">Belongs to the acetyltransferase family.</text>
</comment>
<accession>A0AA49GBQ6</accession>
<dbReference type="SUPFAM" id="SSF55729">
    <property type="entry name" value="Acyl-CoA N-acyltransferases (Nat)"/>
    <property type="match status" value="1"/>
</dbReference>
<dbReference type="InterPro" id="IPR016181">
    <property type="entry name" value="Acyl_CoA_acyltransferase"/>
</dbReference>
<evidence type="ECO:0000256" key="2">
    <source>
        <dbReference type="ARBA" id="ARBA00022679"/>
    </source>
</evidence>
<dbReference type="PANTHER" id="PTHR10545">
    <property type="entry name" value="DIAMINE N-ACETYLTRANSFERASE"/>
    <property type="match status" value="1"/>
</dbReference>
<proteinExistence type="inferred from homology"/>
<evidence type="ECO:0000256" key="1">
    <source>
        <dbReference type="ARBA" id="ARBA00008694"/>
    </source>
</evidence>
<evidence type="ECO:0000259" key="4">
    <source>
        <dbReference type="PROSITE" id="PS51186"/>
    </source>
</evidence>
<sequence>MSITIRRATEKDIPRTLELIQELAVYEREPDAVVIDVKELTRDGFGENPAYGLFIAETENGIVGIALYYFRYSTWNGKVLYLEDLIVTESERGKGYGRKLLNAILQEADEQNCRLCTWQVLDWNEPSIEFYKSIGADLDEGWINCTVKRDQYKGIYQ</sequence>
<dbReference type="FunFam" id="3.40.630.30:FF:000064">
    <property type="entry name" value="GNAT family acetyltransferase"/>
    <property type="match status" value="1"/>
</dbReference>
<dbReference type="CDD" id="cd04301">
    <property type="entry name" value="NAT_SF"/>
    <property type="match status" value="1"/>
</dbReference>
<dbReference type="InterPro" id="IPR051016">
    <property type="entry name" value="Diverse_Substrate_AcTransf"/>
</dbReference>
<evidence type="ECO:0000313" key="6">
    <source>
        <dbReference type="Proteomes" id="UP001230496"/>
    </source>
</evidence>
<evidence type="ECO:0000313" key="5">
    <source>
        <dbReference type="EMBL" id="WKK77854.2"/>
    </source>
</evidence>
<dbReference type="Pfam" id="PF00583">
    <property type="entry name" value="Acetyltransf_1"/>
    <property type="match status" value="1"/>
</dbReference>
<gene>
    <name evidence="5" type="ORF">QYS49_12690</name>
</gene>
<dbReference type="KEGG" id="msaa:QYS49_12690"/>
<keyword evidence="6" id="KW-1185">Reference proteome</keyword>
<evidence type="ECO:0000256" key="3">
    <source>
        <dbReference type="ARBA" id="ARBA00023315"/>
    </source>
</evidence>